<evidence type="ECO:0000256" key="1">
    <source>
        <dbReference type="ARBA" id="ARBA00023125"/>
    </source>
</evidence>
<dbReference type="SUPFAM" id="SSF46689">
    <property type="entry name" value="Homeodomain-like"/>
    <property type="match status" value="1"/>
</dbReference>
<dbReference type="PANTHER" id="PTHR30055">
    <property type="entry name" value="HTH-TYPE TRANSCRIPTIONAL REGULATOR RUTR"/>
    <property type="match status" value="1"/>
</dbReference>
<comment type="caution">
    <text evidence="2">The sequence shown here is derived from an EMBL/GenBank/DDBJ whole genome shotgun (WGS) entry which is preliminary data.</text>
</comment>
<name>A0A6M7U1D6_RHILI</name>
<dbReference type="PROSITE" id="PS50977">
    <property type="entry name" value="HTH_TETR_2"/>
    <property type="match status" value="1"/>
</dbReference>
<dbReference type="EMBL" id="LYTK01000020">
    <property type="protein sequence ID" value="OBQ62212.1"/>
    <property type="molecule type" value="Genomic_DNA"/>
</dbReference>
<keyword evidence="1" id="KW-0238">DNA-binding</keyword>
<dbReference type="InterPro" id="IPR050109">
    <property type="entry name" value="HTH-type_TetR-like_transc_reg"/>
</dbReference>
<dbReference type="Pfam" id="PF00440">
    <property type="entry name" value="TetR_N"/>
    <property type="match status" value="1"/>
</dbReference>
<dbReference type="Gene3D" id="1.10.357.10">
    <property type="entry name" value="Tetracycline Repressor, domain 2"/>
    <property type="match status" value="1"/>
</dbReference>
<sequence>MSKEKSRSYRSPSRAMQAADTQARILASAERLFRERGFDRTTIEAIATDAGVAAPTIYAGFKSKRGIFLALLDRARFGQSYQGLISEAKSVADPRKRLDVSARIARQIYEAEANLLDLVRGAAAVSPELAALVGDHEARRRDTQLPLVRELQTQGSLRRDLDVDRAADIMWTLTSREVFRLLVRERHWQPAAYEAWLAAALRSELCGQ</sequence>
<gene>
    <name evidence="2" type="ORF">A8145_21380</name>
</gene>
<dbReference type="InterPro" id="IPR001647">
    <property type="entry name" value="HTH_TetR"/>
</dbReference>
<reference evidence="2 3" key="1">
    <citation type="submission" date="2016-05" db="EMBL/GenBank/DDBJ databases">
        <authorList>
            <person name="Ramsay J.P."/>
        </authorList>
    </citation>
    <scope>NUCLEOTIDE SEQUENCE [LARGE SCALE GENOMIC DNA]</scope>
    <source>
        <strain evidence="2 3">NZP2042</strain>
    </source>
</reference>
<dbReference type="GO" id="GO:0000976">
    <property type="term" value="F:transcription cis-regulatory region binding"/>
    <property type="evidence" value="ECO:0007669"/>
    <property type="project" value="TreeGrafter"/>
</dbReference>
<dbReference type="InterPro" id="IPR009057">
    <property type="entry name" value="Homeodomain-like_sf"/>
</dbReference>
<organism evidence="2 3">
    <name type="scientific">Rhizobium loti</name>
    <name type="common">Mesorhizobium loti</name>
    <dbReference type="NCBI Taxonomy" id="381"/>
    <lineage>
        <taxon>Bacteria</taxon>
        <taxon>Pseudomonadati</taxon>
        <taxon>Pseudomonadota</taxon>
        <taxon>Alphaproteobacteria</taxon>
        <taxon>Hyphomicrobiales</taxon>
        <taxon>Phyllobacteriaceae</taxon>
        <taxon>Mesorhizobium</taxon>
    </lineage>
</organism>
<accession>A0A6M7U1D6</accession>
<dbReference type="GO" id="GO:0003700">
    <property type="term" value="F:DNA-binding transcription factor activity"/>
    <property type="evidence" value="ECO:0007669"/>
    <property type="project" value="TreeGrafter"/>
</dbReference>
<dbReference type="RefSeq" id="WP_065005586.1">
    <property type="nucleotide sequence ID" value="NZ_CP033334.1"/>
</dbReference>
<protein>
    <submittedName>
        <fullName evidence="2">Uncharacterized protein</fullName>
    </submittedName>
</protein>
<dbReference type="InterPro" id="IPR036271">
    <property type="entry name" value="Tet_transcr_reg_TetR-rel_C_sf"/>
</dbReference>
<dbReference type="AlphaFoldDB" id="A0A6M7U1D6"/>
<dbReference type="PRINTS" id="PR00455">
    <property type="entry name" value="HTHTETR"/>
</dbReference>
<dbReference type="PANTHER" id="PTHR30055:SF146">
    <property type="entry name" value="HTH-TYPE TRANSCRIPTIONAL DUAL REGULATOR CECR"/>
    <property type="match status" value="1"/>
</dbReference>
<dbReference type="SUPFAM" id="SSF48498">
    <property type="entry name" value="Tetracyclin repressor-like, C-terminal domain"/>
    <property type="match status" value="1"/>
</dbReference>
<dbReference type="Proteomes" id="UP000093737">
    <property type="component" value="Unassembled WGS sequence"/>
</dbReference>
<evidence type="ECO:0000313" key="3">
    <source>
        <dbReference type="Proteomes" id="UP000093737"/>
    </source>
</evidence>
<evidence type="ECO:0000313" key="2">
    <source>
        <dbReference type="EMBL" id="OBQ62212.1"/>
    </source>
</evidence>
<proteinExistence type="predicted"/>